<dbReference type="InterPro" id="IPR012495">
    <property type="entry name" value="TadE-like_dom"/>
</dbReference>
<evidence type="ECO:0000256" key="1">
    <source>
        <dbReference type="SAM" id="Phobius"/>
    </source>
</evidence>
<reference evidence="3" key="1">
    <citation type="submission" date="2023-03" db="EMBL/GenBank/DDBJ databases">
        <title>Andean soil-derived lignocellulolytic bacterial consortium as a source of novel taxa and putative plastic-active enzymes.</title>
        <authorList>
            <person name="Diaz-Garcia L."/>
            <person name="Chuvochina M."/>
            <person name="Feuerriegel G."/>
            <person name="Bunk B."/>
            <person name="Sproer C."/>
            <person name="Streit W.R."/>
            <person name="Rodriguez L.M."/>
            <person name="Overmann J."/>
            <person name="Jimenez D.J."/>
        </authorList>
    </citation>
    <scope>NUCLEOTIDE SEQUENCE</scope>
    <source>
        <strain evidence="3">MAG 4196</strain>
    </source>
</reference>
<dbReference type="AlphaFoldDB" id="A0AAJ5VU83"/>
<feature type="transmembrane region" description="Helical" evidence="1">
    <location>
        <begin position="6"/>
        <end position="26"/>
    </location>
</feature>
<protein>
    <submittedName>
        <fullName evidence="3">Pilus assembly protein</fullName>
    </submittedName>
</protein>
<keyword evidence="1" id="KW-0812">Transmembrane</keyword>
<organism evidence="3 4">
    <name type="scientific">Candidatus Devosia phytovorans</name>
    <dbReference type="NCBI Taxonomy" id="3121372"/>
    <lineage>
        <taxon>Bacteria</taxon>
        <taxon>Pseudomonadati</taxon>
        <taxon>Pseudomonadota</taxon>
        <taxon>Alphaproteobacteria</taxon>
        <taxon>Hyphomicrobiales</taxon>
        <taxon>Devosiaceae</taxon>
        <taxon>Devosia</taxon>
    </lineage>
</organism>
<evidence type="ECO:0000313" key="3">
    <source>
        <dbReference type="EMBL" id="WEK03573.1"/>
    </source>
</evidence>
<evidence type="ECO:0000313" key="4">
    <source>
        <dbReference type="Proteomes" id="UP001217476"/>
    </source>
</evidence>
<name>A0AAJ5VU83_9HYPH</name>
<evidence type="ECO:0000259" key="2">
    <source>
        <dbReference type="Pfam" id="PF07811"/>
    </source>
</evidence>
<accession>A0AAJ5VU83</accession>
<feature type="domain" description="TadE-like" evidence="2">
    <location>
        <begin position="6"/>
        <end position="42"/>
    </location>
</feature>
<sequence length="183" mass="19455">MSGNAGAAAVEFALILPAMLILYIGANEASALITVDRRVQSVSGTLGDLVARSDTTISSDTMKEYLAAAGGVMTPFPTTDLKQYVTQVKVDADGKTARVVWAKQYINGVYSTNTARPVNSVYALKSASSTTSAMAEIAKGNYVIVAEATTSYLPFYGIVINKPVTLYRENFFMPRFGGSISTP</sequence>
<dbReference type="EMBL" id="CP119312">
    <property type="protein sequence ID" value="WEK03573.1"/>
    <property type="molecule type" value="Genomic_DNA"/>
</dbReference>
<keyword evidence="1" id="KW-0472">Membrane</keyword>
<keyword evidence="1" id="KW-1133">Transmembrane helix</keyword>
<dbReference type="Pfam" id="PF07811">
    <property type="entry name" value="TadE"/>
    <property type="match status" value="1"/>
</dbReference>
<proteinExistence type="predicted"/>
<dbReference type="Proteomes" id="UP001217476">
    <property type="component" value="Chromosome"/>
</dbReference>
<gene>
    <name evidence="3" type="ORF">P0Y65_15425</name>
</gene>